<evidence type="ECO:0000256" key="13">
    <source>
        <dbReference type="ARBA" id="ARBA00067484"/>
    </source>
</evidence>
<feature type="compositionally biased region" description="Low complexity" evidence="16">
    <location>
        <begin position="534"/>
        <end position="547"/>
    </location>
</feature>
<keyword evidence="20" id="KW-1185">Reference proteome</keyword>
<dbReference type="CDD" id="cd02440">
    <property type="entry name" value="AdoMet_MTases"/>
    <property type="match status" value="1"/>
</dbReference>
<evidence type="ECO:0000256" key="7">
    <source>
        <dbReference type="ARBA" id="ARBA00022694"/>
    </source>
</evidence>
<dbReference type="GO" id="GO:0032259">
    <property type="term" value="P:methylation"/>
    <property type="evidence" value="ECO:0007669"/>
    <property type="project" value="UniProtKB-UniRule"/>
</dbReference>
<evidence type="ECO:0000256" key="9">
    <source>
        <dbReference type="ARBA" id="ARBA00050985"/>
    </source>
</evidence>
<dbReference type="OrthoDB" id="296065at2759"/>
<comment type="subunit">
    <text evidence="11">Part of the heterodimeric TRMT11-TRM112 methyltransferase complex; this complex forms an active tRNA methyltransferase, where TRMT112 acts as an activator of the catalytic subunit TRMT11.</text>
</comment>
<dbReference type="PANTHER" id="PTHR13370">
    <property type="entry name" value="RNA METHYLASE-RELATED"/>
    <property type="match status" value="1"/>
</dbReference>
<evidence type="ECO:0000313" key="19">
    <source>
        <dbReference type="EMBL" id="KAF6028131.1"/>
    </source>
</evidence>
<accession>A0A7J7JR35</accession>
<name>A0A7J7JR35_BUGNE</name>
<keyword evidence="3 15" id="KW-0820">tRNA-binding</keyword>
<evidence type="ECO:0000256" key="15">
    <source>
        <dbReference type="PROSITE-ProRule" id="PRU00959"/>
    </source>
</evidence>
<evidence type="ECO:0000256" key="4">
    <source>
        <dbReference type="ARBA" id="ARBA00022603"/>
    </source>
</evidence>
<dbReference type="GO" id="GO:0043527">
    <property type="term" value="C:tRNA methyltransferase complex"/>
    <property type="evidence" value="ECO:0007669"/>
    <property type="project" value="UniProtKB-ARBA"/>
</dbReference>
<dbReference type="Pfam" id="PF25904">
    <property type="entry name" value="Tmrp11_N"/>
    <property type="match status" value="1"/>
</dbReference>
<keyword evidence="2" id="KW-0963">Cytoplasm</keyword>
<keyword evidence="5 15" id="KW-0808">Transferase</keyword>
<feature type="domain" description="Ribosomal RNA large subunit methyltransferase K/L-like methyltransferase" evidence="17">
    <location>
        <begin position="185"/>
        <end position="312"/>
    </location>
</feature>
<dbReference type="GO" id="GO:0160102">
    <property type="term" value="F:tRNA (guanine(10)-N2)-methyltransferase activity"/>
    <property type="evidence" value="ECO:0007669"/>
    <property type="project" value="UniProtKB-EC"/>
</dbReference>
<sequence>MASTFVMHFSNDFPGFLDAELKGIVDATGIDLSSSEIYSPDCPFRKYHNLTLDDVTTLCSRSISLRAVYEYWCESESLEDLLHQVSVHVQQEKESCTSYKICIEPFNRSYTNRTKERLLRIDALAEALNIDAPVKLSQPDAVYSMFEYFGPHGTQSTAEPLKFYFGKLVSESGRERSIRKFNIKTRKFIGNTSMDPTLSLLMANMAGVTRSSLVLDPFVGTGSLLLACAHYGAYTVGTDINKVLLHGRGRSSRAKKTWRGRDENVRANFIQYNMEDKYLDVLVADASKHNLWAMEGLFDAVVTDPPYGIREQTLKLEAPAPDSRKPYFMPPTSQYNLSDVFTDLLALCSRCLTLGGKLVFWLPIFRPDYHEENIPSHPCFKLVSNCEQILSTFIARRLITLQKVREPSSLKEDDWVGITNKDHYSESFRDRYFQISDQLNRVDLCEDSTGSTKPATGSTKPATGSTKPATGSTKPATGSTKPATGSTKPAAGSTKPATGSTKPATGSTKPATGSTKPATGSTKPATGSTKPATGVGSNLGNSVSSYSETTLNSSVT</sequence>
<keyword evidence="8 15" id="KW-0694">RNA-binding</keyword>
<dbReference type="AlphaFoldDB" id="A0A7J7JR35"/>
<gene>
    <name evidence="19" type="ORF">EB796_013564</name>
</gene>
<evidence type="ECO:0000313" key="20">
    <source>
        <dbReference type="Proteomes" id="UP000593567"/>
    </source>
</evidence>
<dbReference type="Gene3D" id="3.40.50.150">
    <property type="entry name" value="Vaccinia Virus protein VP39"/>
    <property type="match status" value="1"/>
</dbReference>
<keyword evidence="4 15" id="KW-0489">Methyltransferase</keyword>
<comment type="caution">
    <text evidence="19">The sequence shown here is derived from an EMBL/GenBank/DDBJ whole genome shotgun (WGS) entry which is preliminary data.</text>
</comment>
<dbReference type="InterPro" id="IPR029063">
    <property type="entry name" value="SAM-dependent_MTases_sf"/>
</dbReference>
<evidence type="ECO:0000256" key="3">
    <source>
        <dbReference type="ARBA" id="ARBA00022555"/>
    </source>
</evidence>
<evidence type="ECO:0000256" key="1">
    <source>
        <dbReference type="ARBA" id="ARBA00004496"/>
    </source>
</evidence>
<dbReference type="EMBL" id="VXIV02001988">
    <property type="protein sequence ID" value="KAF6028131.1"/>
    <property type="molecule type" value="Genomic_DNA"/>
</dbReference>
<comment type="function">
    <text evidence="10">Catalytic subunit of the TRMT11-TRM112 methyltransferase complex, that specifically mediates the S-adenosyl-L-methionine-dependent N(2)-methylation of guanosine nucleotide at position 10 (m2G10) in tRNAs. This is one of the major tRNA (guanine-N(2))-methyltransferases.</text>
</comment>
<evidence type="ECO:0000256" key="5">
    <source>
        <dbReference type="ARBA" id="ARBA00022679"/>
    </source>
</evidence>
<dbReference type="PROSITE" id="PS51627">
    <property type="entry name" value="SAM_MT_TRM11"/>
    <property type="match status" value="1"/>
</dbReference>
<dbReference type="InterPro" id="IPR059073">
    <property type="entry name" value="TRMT11_N"/>
</dbReference>
<comment type="subcellular location">
    <subcellularLocation>
        <location evidence="1">Cytoplasm</location>
    </subcellularLocation>
</comment>
<comment type="similarity">
    <text evidence="15">Belongs to the class I-like SAM-binding methyltransferase superfamily. TRM11 methyltransferase family.</text>
</comment>
<feature type="region of interest" description="Disordered" evidence="16">
    <location>
        <begin position="445"/>
        <end position="556"/>
    </location>
</feature>
<dbReference type="PRINTS" id="PR00507">
    <property type="entry name" value="N12N6MTFRASE"/>
</dbReference>
<dbReference type="Gene3D" id="2.150.10.10">
    <property type="entry name" value="Serralysin-like metalloprotease, C-terminal"/>
    <property type="match status" value="1"/>
</dbReference>
<proteinExistence type="inferred from homology"/>
<protein>
    <recommendedName>
        <fullName evidence="13">tRNA (guanine(10)-N(2))-methyltransferase TRMT11</fullName>
        <ecNumber evidence="12">2.1.1.214</ecNumber>
    </recommendedName>
    <alternativeName>
        <fullName evidence="14">tRNA methyltransferase 11 homolog</fullName>
    </alternativeName>
</protein>
<keyword evidence="7 15" id="KW-0819">tRNA processing</keyword>
<dbReference type="InterPro" id="IPR011049">
    <property type="entry name" value="Serralysin-like_metalloprot_C"/>
</dbReference>
<dbReference type="Proteomes" id="UP000593567">
    <property type="component" value="Unassembled WGS sequence"/>
</dbReference>
<dbReference type="InterPro" id="IPR016691">
    <property type="entry name" value="TRMT11"/>
</dbReference>
<dbReference type="EC" id="2.1.1.214" evidence="12"/>
<keyword evidence="6 15" id="KW-0949">S-adenosyl-L-methionine</keyword>
<organism evidence="19 20">
    <name type="scientific">Bugula neritina</name>
    <name type="common">Brown bryozoan</name>
    <name type="synonym">Sertularia neritina</name>
    <dbReference type="NCBI Taxonomy" id="10212"/>
    <lineage>
        <taxon>Eukaryota</taxon>
        <taxon>Metazoa</taxon>
        <taxon>Spiralia</taxon>
        <taxon>Lophotrochozoa</taxon>
        <taxon>Bryozoa</taxon>
        <taxon>Gymnolaemata</taxon>
        <taxon>Cheilostomatida</taxon>
        <taxon>Flustrina</taxon>
        <taxon>Buguloidea</taxon>
        <taxon>Bugulidae</taxon>
        <taxon>Bugula</taxon>
    </lineage>
</organism>
<feature type="compositionally biased region" description="Polar residues" evidence="16">
    <location>
        <begin position="448"/>
        <end position="487"/>
    </location>
</feature>
<dbReference type="SUPFAM" id="SSF53335">
    <property type="entry name" value="S-adenosyl-L-methionine-dependent methyltransferases"/>
    <property type="match status" value="1"/>
</dbReference>
<dbReference type="PROSITE" id="PS00092">
    <property type="entry name" value="N6_MTASE"/>
    <property type="match status" value="1"/>
</dbReference>
<evidence type="ECO:0000256" key="10">
    <source>
        <dbReference type="ARBA" id="ARBA00056270"/>
    </source>
</evidence>
<dbReference type="PANTHER" id="PTHR13370:SF3">
    <property type="entry name" value="TRNA (GUANINE(10)-N2)-METHYLTRANSFERASE HOMOLOG"/>
    <property type="match status" value="1"/>
</dbReference>
<evidence type="ECO:0000256" key="12">
    <source>
        <dbReference type="ARBA" id="ARBA00066937"/>
    </source>
</evidence>
<evidence type="ECO:0000256" key="2">
    <source>
        <dbReference type="ARBA" id="ARBA00022490"/>
    </source>
</evidence>
<dbReference type="GO" id="GO:0005737">
    <property type="term" value="C:cytoplasm"/>
    <property type="evidence" value="ECO:0007669"/>
    <property type="project" value="UniProtKB-SubCell"/>
</dbReference>
<evidence type="ECO:0000259" key="18">
    <source>
        <dbReference type="Pfam" id="PF25904"/>
    </source>
</evidence>
<dbReference type="Pfam" id="PF01170">
    <property type="entry name" value="UPF0020"/>
    <property type="match status" value="1"/>
</dbReference>
<evidence type="ECO:0000256" key="16">
    <source>
        <dbReference type="SAM" id="MobiDB-lite"/>
    </source>
</evidence>
<feature type="compositionally biased region" description="Polar residues" evidence="16">
    <location>
        <begin position="495"/>
        <end position="531"/>
    </location>
</feature>
<dbReference type="SUPFAM" id="SSF101967">
    <property type="entry name" value="Adhesin YadA, collagen-binding domain"/>
    <property type="match status" value="1"/>
</dbReference>
<feature type="domain" description="tRNA (guanine(10)-N(2))-methyltransferase TRMT11 N-terminal" evidence="18">
    <location>
        <begin position="4"/>
        <end position="174"/>
    </location>
</feature>
<dbReference type="InterPro" id="IPR002052">
    <property type="entry name" value="DNA_methylase_N6_adenine_CS"/>
</dbReference>
<comment type="catalytic activity">
    <reaction evidence="9">
        <text>guanosine(10) in tRNA + S-adenosyl-L-methionine = N(2)-methylguanosine(10) in tRNA + S-adenosyl-L-homocysteine + H(+)</text>
        <dbReference type="Rhea" id="RHEA:43128"/>
        <dbReference type="Rhea" id="RHEA-COMP:10355"/>
        <dbReference type="Rhea" id="RHEA-COMP:10357"/>
        <dbReference type="ChEBI" id="CHEBI:15378"/>
        <dbReference type="ChEBI" id="CHEBI:57856"/>
        <dbReference type="ChEBI" id="CHEBI:59789"/>
        <dbReference type="ChEBI" id="CHEBI:74269"/>
        <dbReference type="ChEBI" id="CHEBI:74481"/>
        <dbReference type="EC" id="2.1.1.214"/>
    </reaction>
    <physiologicalReaction direction="left-to-right" evidence="9">
        <dbReference type="Rhea" id="RHEA:43129"/>
    </physiologicalReaction>
</comment>
<evidence type="ECO:0000259" key="17">
    <source>
        <dbReference type="Pfam" id="PF01170"/>
    </source>
</evidence>
<dbReference type="GO" id="GO:0008033">
    <property type="term" value="P:tRNA processing"/>
    <property type="evidence" value="ECO:0007669"/>
    <property type="project" value="UniProtKB-UniRule"/>
</dbReference>
<dbReference type="InterPro" id="IPR000241">
    <property type="entry name" value="RlmKL-like_Mtase"/>
</dbReference>
<evidence type="ECO:0000256" key="8">
    <source>
        <dbReference type="ARBA" id="ARBA00022884"/>
    </source>
</evidence>
<evidence type="ECO:0000256" key="11">
    <source>
        <dbReference type="ARBA" id="ARBA00065434"/>
    </source>
</evidence>
<reference evidence="19" key="1">
    <citation type="submission" date="2020-06" db="EMBL/GenBank/DDBJ databases">
        <title>Draft genome of Bugula neritina, a colonial animal packing powerful symbionts and potential medicines.</title>
        <authorList>
            <person name="Rayko M."/>
        </authorList>
    </citation>
    <scope>NUCLEOTIDE SEQUENCE [LARGE SCALE GENOMIC DNA]</scope>
    <source>
        <strain evidence="19">Kwan_BN1</strain>
    </source>
</reference>
<evidence type="ECO:0000256" key="14">
    <source>
        <dbReference type="ARBA" id="ARBA00075308"/>
    </source>
</evidence>
<evidence type="ECO:0000256" key="6">
    <source>
        <dbReference type="ARBA" id="ARBA00022691"/>
    </source>
</evidence>
<dbReference type="GO" id="GO:0000049">
    <property type="term" value="F:tRNA binding"/>
    <property type="evidence" value="ECO:0007669"/>
    <property type="project" value="UniProtKB-UniRule"/>
</dbReference>